<feature type="domain" description="Phage terminase large subunit GpA ATPase" evidence="1">
    <location>
        <begin position="37"/>
        <end position="282"/>
    </location>
</feature>
<proteinExistence type="inferred from homology"/>
<evidence type="ECO:0000313" key="3">
    <source>
        <dbReference type="EMBL" id="HIZ15076.1"/>
    </source>
</evidence>
<dbReference type="InterPro" id="IPR046454">
    <property type="entry name" value="GpA_endonuclease"/>
</dbReference>
<evidence type="ECO:0000259" key="2">
    <source>
        <dbReference type="Pfam" id="PF20454"/>
    </source>
</evidence>
<comment type="caution">
    <text evidence="3">The sequence shown here is derived from an EMBL/GenBank/DDBJ whole genome shotgun (WGS) entry which is preliminary data.</text>
</comment>
<evidence type="ECO:0000313" key="4">
    <source>
        <dbReference type="Proteomes" id="UP000824014"/>
    </source>
</evidence>
<dbReference type="InterPro" id="IPR051220">
    <property type="entry name" value="TFA_Chaperone"/>
</dbReference>
<dbReference type="PANTHER" id="PTHR34413">
    <property type="entry name" value="PROPHAGE TAIL FIBER ASSEMBLY PROTEIN HOMOLOG TFAE-RELATED-RELATED"/>
    <property type="match status" value="1"/>
</dbReference>
<reference evidence="3" key="1">
    <citation type="journal article" date="2021" name="PeerJ">
        <title>Extensive microbial diversity within the chicken gut microbiome revealed by metagenomics and culture.</title>
        <authorList>
            <person name="Gilroy R."/>
            <person name="Ravi A."/>
            <person name="Getino M."/>
            <person name="Pursley I."/>
            <person name="Horton D.L."/>
            <person name="Alikhan N.F."/>
            <person name="Baker D."/>
            <person name="Gharbi K."/>
            <person name="Hall N."/>
            <person name="Watson M."/>
            <person name="Adriaenssens E.M."/>
            <person name="Foster-Nyarko E."/>
            <person name="Jarju S."/>
            <person name="Secka A."/>
            <person name="Antonio M."/>
            <person name="Oren A."/>
            <person name="Chaudhuri R.R."/>
            <person name="La Ragione R."/>
            <person name="Hildebrand F."/>
            <person name="Pallen M.J."/>
        </authorList>
    </citation>
    <scope>NUCLEOTIDE SEQUENCE</scope>
    <source>
        <strain evidence="3">ChiHjej11B10-19426</strain>
    </source>
</reference>
<dbReference type="AlphaFoldDB" id="A0A9D2ILB6"/>
<accession>A0A9D2ILB6</accession>
<protein>
    <submittedName>
        <fullName evidence="3">Phage terminase large subunit family protein</fullName>
    </submittedName>
</protein>
<gene>
    <name evidence="3" type="ORF">H9816_04110</name>
</gene>
<dbReference type="GO" id="GO:0016887">
    <property type="term" value="F:ATP hydrolysis activity"/>
    <property type="evidence" value="ECO:0007669"/>
    <property type="project" value="InterPro"/>
</dbReference>
<feature type="domain" description="Terminase large subunit GpA endonuclease" evidence="2">
    <location>
        <begin position="295"/>
        <end position="582"/>
    </location>
</feature>
<dbReference type="InterPro" id="IPR046453">
    <property type="entry name" value="GpA_ATPase"/>
</dbReference>
<dbReference type="EMBL" id="DXCC01000012">
    <property type="protein sequence ID" value="HIZ15076.1"/>
    <property type="molecule type" value="Genomic_DNA"/>
</dbReference>
<dbReference type="Proteomes" id="UP000824014">
    <property type="component" value="Unassembled WGS sequence"/>
</dbReference>
<dbReference type="InterPro" id="IPR008866">
    <property type="entry name" value="Phage_lambda_GpA-like"/>
</dbReference>
<dbReference type="Pfam" id="PF05876">
    <property type="entry name" value="GpA_ATPase"/>
    <property type="match status" value="1"/>
</dbReference>
<organism evidence="3 4">
    <name type="scientific">Candidatus Tidjanibacter faecipullorum</name>
    <dbReference type="NCBI Taxonomy" id="2838766"/>
    <lineage>
        <taxon>Bacteria</taxon>
        <taxon>Pseudomonadati</taxon>
        <taxon>Bacteroidota</taxon>
        <taxon>Bacteroidia</taxon>
        <taxon>Bacteroidales</taxon>
        <taxon>Rikenellaceae</taxon>
        <taxon>Tidjanibacter</taxon>
    </lineage>
</organism>
<dbReference type="GO" id="GO:0004519">
    <property type="term" value="F:endonuclease activity"/>
    <property type="evidence" value="ECO:0007669"/>
    <property type="project" value="InterPro"/>
</dbReference>
<reference evidence="3" key="2">
    <citation type="submission" date="2021-04" db="EMBL/GenBank/DDBJ databases">
        <authorList>
            <person name="Gilroy R."/>
        </authorList>
    </citation>
    <scope>NUCLEOTIDE SEQUENCE</scope>
    <source>
        <strain evidence="3">ChiHjej11B10-19426</strain>
    </source>
</reference>
<sequence length="616" mass="70310">MEQYSQIVSFFRGLRPIERVTVSQWADRYRFLAPVSSAEPGRYRTARTPYLRKIMDCLSVHDPHRKVVFVKAAQIGGTEAGSNFLGYCMHIAPGPVMFVQPTDDMVKRLSKGRIDPLIENCPELLQRVAPSKSRDSNNTINQKNFNGGVLIMAGANSAAGLRSVPIRYLILDEVDAYPQDLDGEGSPIDLAIARTRTFPNRKIFMLSTPTIEGLSAIEREFLETDQNYYHVPCPFCGGMQRLVFSNLKWEQGHPESVRYRCEHCGELIAERYKVEMLAAGEWLPERPEKVSSDVIGFHLNSLYSPYGWHSWEQIVRDFLAARDNQSKLKVFVNTTLGQTWAERGEAPPFKNLYNRRETYRTNTVPDDVCFLTAGVDVQRDRLELEIVGWCADKRSYSIDYRVLEGDTAGTKVWDDLAGVVGERWPRRDGMEFPIRLMAVDTGYNTTHVYAFCRRFSADKVVPVKGQDHLGVSFAPPKTVDVTRSGKKVGSMRLYNVGVSFLKSELYACLRLEKDSNGVPPPNYCHFPEYDEHYFRGLTAEEQVVKVVRGYRRPQWVKRYERNEPLDCRIYARAAAAIIGLDRLDPARLAKLGGAVRKEPRRVVRRSDEDDFGNFWE</sequence>
<dbReference type="InterPro" id="IPR027417">
    <property type="entry name" value="P-loop_NTPase"/>
</dbReference>
<dbReference type="GO" id="GO:0005524">
    <property type="term" value="F:ATP binding"/>
    <property type="evidence" value="ECO:0007669"/>
    <property type="project" value="InterPro"/>
</dbReference>
<dbReference type="Pfam" id="PF20454">
    <property type="entry name" value="GpA_nuclease"/>
    <property type="match status" value="1"/>
</dbReference>
<dbReference type="HAMAP" id="MF_04144">
    <property type="entry name" value="TERL_LAMBDA"/>
    <property type="match status" value="1"/>
</dbReference>
<evidence type="ECO:0000259" key="1">
    <source>
        <dbReference type="Pfam" id="PF05876"/>
    </source>
</evidence>
<dbReference type="Gene3D" id="3.40.50.300">
    <property type="entry name" value="P-loop containing nucleotide triphosphate hydrolases"/>
    <property type="match status" value="1"/>
</dbReference>
<name>A0A9D2ILB6_9BACT</name>
<dbReference type="PANTHER" id="PTHR34413:SF2">
    <property type="entry name" value="PROPHAGE TAIL FIBER ASSEMBLY PROTEIN HOMOLOG TFAE-RELATED"/>
    <property type="match status" value="1"/>
</dbReference>